<dbReference type="Proteomes" id="UP000675554">
    <property type="component" value="Unassembled WGS sequence"/>
</dbReference>
<accession>A0A8T4IJH5</accession>
<reference evidence="2" key="1">
    <citation type="submission" date="2021-04" db="EMBL/GenBank/DDBJ databases">
        <title>Sequencing of actinobacteria type strains.</title>
        <authorList>
            <person name="Nguyen G.-S."/>
            <person name="Wentzel A."/>
        </authorList>
    </citation>
    <scope>NUCLEOTIDE SEQUENCE</scope>
    <source>
        <strain evidence="2">DSM 42095</strain>
    </source>
</reference>
<keyword evidence="3" id="KW-1185">Reference proteome</keyword>
<name>A0A8T4IJH5_9ACTN</name>
<protein>
    <submittedName>
        <fullName evidence="2">Uncharacterized protein</fullName>
    </submittedName>
</protein>
<comment type="caution">
    <text evidence="2">The sequence shown here is derived from an EMBL/GenBank/DDBJ whole genome shotgun (WGS) entry which is preliminary data.</text>
</comment>
<evidence type="ECO:0000256" key="1">
    <source>
        <dbReference type="SAM" id="MobiDB-lite"/>
    </source>
</evidence>
<dbReference type="AlphaFoldDB" id="A0A8T4IJH5"/>
<evidence type="ECO:0000313" key="3">
    <source>
        <dbReference type="Proteomes" id="UP000675554"/>
    </source>
</evidence>
<evidence type="ECO:0000313" key="2">
    <source>
        <dbReference type="EMBL" id="MBR7672078.1"/>
    </source>
</evidence>
<gene>
    <name evidence="2" type="ORF">KDA82_03300</name>
</gene>
<sequence length="67" mass="7671">MLTIKVYRVREDGTRTRLLRDITVIGPRNTTPLPLSIGYPPCRCPRCRSQAPGRTGPGPEERRRRPE</sequence>
<feature type="region of interest" description="Disordered" evidence="1">
    <location>
        <begin position="48"/>
        <end position="67"/>
    </location>
</feature>
<dbReference type="EMBL" id="JAGSMN010000065">
    <property type="protein sequence ID" value="MBR7672078.1"/>
    <property type="molecule type" value="Genomic_DNA"/>
</dbReference>
<organism evidence="2 3">
    <name type="scientific">Streptomyces daliensis</name>
    <dbReference type="NCBI Taxonomy" id="299421"/>
    <lineage>
        <taxon>Bacteria</taxon>
        <taxon>Bacillati</taxon>
        <taxon>Actinomycetota</taxon>
        <taxon>Actinomycetes</taxon>
        <taxon>Kitasatosporales</taxon>
        <taxon>Streptomycetaceae</taxon>
        <taxon>Streptomyces</taxon>
    </lineage>
</organism>
<proteinExistence type="predicted"/>